<dbReference type="InterPro" id="IPR002035">
    <property type="entry name" value="VWF_A"/>
</dbReference>
<dbReference type="Proteomes" id="UP000196694">
    <property type="component" value="Unassembled WGS sequence"/>
</dbReference>
<dbReference type="InterPro" id="IPR036465">
    <property type="entry name" value="vWFA_dom_sf"/>
</dbReference>
<dbReference type="InterPro" id="IPR040929">
    <property type="entry name" value="ArnB_C"/>
</dbReference>
<dbReference type="STRING" id="1273541.Pyrde_0330"/>
<dbReference type="Gene3D" id="3.40.50.410">
    <property type="entry name" value="von Willebrand factor, type A domain"/>
    <property type="match status" value="1"/>
</dbReference>
<evidence type="ECO:0000259" key="1">
    <source>
        <dbReference type="PROSITE" id="PS50234"/>
    </source>
</evidence>
<dbReference type="PANTHER" id="PTHR45737">
    <property type="entry name" value="VON WILLEBRAND FACTOR A DOMAIN-CONTAINING PROTEIN 5A"/>
    <property type="match status" value="1"/>
</dbReference>
<evidence type="ECO:0000313" key="2">
    <source>
        <dbReference type="EMBL" id="ALL00380.1"/>
    </source>
</evidence>
<dbReference type="EMBL" id="CP013011">
    <property type="protein sequence ID" value="ALL00380.1"/>
    <property type="molecule type" value="Genomic_DNA"/>
</dbReference>
<dbReference type="EMBL" id="NCQP01000006">
    <property type="protein sequence ID" value="OWJ54433.1"/>
    <property type="molecule type" value="Genomic_DNA"/>
</dbReference>
<dbReference type="KEGG" id="pdl:Pyrde_0330"/>
<evidence type="ECO:0000313" key="3">
    <source>
        <dbReference type="EMBL" id="OWJ54433.1"/>
    </source>
</evidence>
<sequence length="391" mass="43989">MALLVDLRTSHRYSFRTPVKLAFKLTLLPSSSGKAEGLHYILLIDTSGSMKGRKIELAKEGARLLLRNIPEGNYVTLIAFGTRELVSVLASRTPMDTERERLLRLIDELEPHDGTPLYRALRDAYQIARASGLPGYIVLLSDGQPTDVSSLERFRELEQPPGYRMVLVGIGLDYNHELFTLLADMSGGDFYHVSEAEVEKLPEILGSFSVETVAARSVELVLESPVGGIKLLNYEEPVIRLPSIEKESVTVLGEVEVPPLYEGTVLRARIRYEDPATDEIVEEVREADISPVHSRDLFLKGIDREVLDEYNYFLYMARAREALLKGKLDEATQKLSEAARLAEQTRKISYIEATRRLLAAAEQTRRLGDRAAVEDATRRLLSEATRRLRHV</sequence>
<dbReference type="Proteomes" id="UP000058613">
    <property type="component" value="Chromosome"/>
</dbReference>
<proteinExistence type="predicted"/>
<dbReference type="AlphaFoldDB" id="A0A0P0N253"/>
<dbReference type="OrthoDB" id="33260at2157"/>
<protein>
    <recommendedName>
        <fullName evidence="1">VWFA domain-containing protein</fullName>
    </recommendedName>
</protein>
<reference evidence="2 4" key="1">
    <citation type="submission" date="2015-10" db="EMBL/GenBank/DDBJ databases">
        <title>Complete genome sequence of hyperthermophilic archaeon Pyrodictium delaneyi Su06.</title>
        <authorList>
            <person name="Jung J.-H."/>
            <person name="Lin J."/>
            <person name="Holden J.F."/>
            <person name="Park C.-S."/>
        </authorList>
    </citation>
    <scope>NUCLEOTIDE SEQUENCE [LARGE SCALE GENOMIC DNA]</scope>
    <source>
        <strain evidence="2 4">Su06</strain>
    </source>
</reference>
<organism evidence="2 4">
    <name type="scientific">Pyrodictium delaneyi</name>
    <dbReference type="NCBI Taxonomy" id="1273541"/>
    <lineage>
        <taxon>Archaea</taxon>
        <taxon>Thermoproteota</taxon>
        <taxon>Thermoprotei</taxon>
        <taxon>Desulfurococcales</taxon>
        <taxon>Pyrodictiaceae</taxon>
        <taxon>Pyrodictium</taxon>
    </lineage>
</organism>
<evidence type="ECO:0000313" key="4">
    <source>
        <dbReference type="Proteomes" id="UP000058613"/>
    </source>
</evidence>
<accession>A0A0P0N253</accession>
<name>A0A0P0N253_9CREN</name>
<dbReference type="Pfam" id="PF18677">
    <property type="entry name" value="ArnB_C"/>
    <property type="match status" value="1"/>
</dbReference>
<dbReference type="PANTHER" id="PTHR45737:SF6">
    <property type="entry name" value="VON WILLEBRAND FACTOR A DOMAIN-CONTAINING PROTEIN 5A"/>
    <property type="match status" value="1"/>
</dbReference>
<keyword evidence="5" id="KW-1185">Reference proteome</keyword>
<gene>
    <name evidence="3" type="ORF">Pdsh_08175</name>
    <name evidence="2" type="ORF">Pyrde_0330</name>
</gene>
<dbReference type="GeneID" id="26098651"/>
<evidence type="ECO:0000313" key="5">
    <source>
        <dbReference type="Proteomes" id="UP000196694"/>
    </source>
</evidence>
<dbReference type="Pfam" id="PF13768">
    <property type="entry name" value="VWA_3"/>
    <property type="match status" value="1"/>
</dbReference>
<reference evidence="3 5" key="2">
    <citation type="submission" date="2017-05" db="EMBL/GenBank/DDBJ databases">
        <title>The draft genome of the hyperthermophilic archaeon 'Pyrodictium delaneyi strain Hulk', an iron and nitrate reducer, reveals the capacity for sulfate reduction.</title>
        <authorList>
            <person name="Demey L.M."/>
            <person name="Miller C."/>
            <person name="Manzella M."/>
            <person name="Reguera G."/>
            <person name="Kashefi K."/>
        </authorList>
    </citation>
    <scope>NUCLEOTIDE SEQUENCE [LARGE SCALE GENOMIC DNA]</scope>
    <source>
        <strain evidence="3 5">Hulk</strain>
    </source>
</reference>
<feature type="domain" description="VWFA" evidence="1">
    <location>
        <begin position="39"/>
        <end position="208"/>
    </location>
</feature>
<dbReference type="RefSeq" id="WP_055407650.1">
    <property type="nucleotide sequence ID" value="NZ_CP013011.1"/>
</dbReference>
<dbReference type="SMART" id="SM00327">
    <property type="entry name" value="VWA"/>
    <property type="match status" value="1"/>
</dbReference>
<dbReference type="SUPFAM" id="SSF53300">
    <property type="entry name" value="vWA-like"/>
    <property type="match status" value="1"/>
</dbReference>
<dbReference type="PROSITE" id="PS50234">
    <property type="entry name" value="VWFA"/>
    <property type="match status" value="1"/>
</dbReference>